<organism evidence="1 2">
    <name type="scientific">Candidatus Ryanbacteria bacterium RIFCSPHIGHO2_01_FULL_45_22</name>
    <dbReference type="NCBI Taxonomy" id="1802114"/>
    <lineage>
        <taxon>Bacteria</taxon>
        <taxon>Candidatus Ryaniibacteriota</taxon>
    </lineage>
</organism>
<protein>
    <submittedName>
        <fullName evidence="1">Uncharacterized protein</fullName>
    </submittedName>
</protein>
<evidence type="ECO:0000313" key="1">
    <source>
        <dbReference type="EMBL" id="OGZ42793.1"/>
    </source>
</evidence>
<proteinExistence type="predicted"/>
<reference evidence="1 2" key="1">
    <citation type="journal article" date="2016" name="Nat. Commun.">
        <title>Thousands of microbial genomes shed light on interconnected biogeochemical processes in an aquifer system.</title>
        <authorList>
            <person name="Anantharaman K."/>
            <person name="Brown C.T."/>
            <person name="Hug L.A."/>
            <person name="Sharon I."/>
            <person name="Castelle C.J."/>
            <person name="Probst A.J."/>
            <person name="Thomas B.C."/>
            <person name="Singh A."/>
            <person name="Wilkins M.J."/>
            <person name="Karaoz U."/>
            <person name="Brodie E.L."/>
            <person name="Williams K.H."/>
            <person name="Hubbard S.S."/>
            <person name="Banfield J.F."/>
        </authorList>
    </citation>
    <scope>NUCLEOTIDE SEQUENCE [LARGE SCALE GENOMIC DNA]</scope>
</reference>
<dbReference type="EMBL" id="MHNK01000022">
    <property type="protein sequence ID" value="OGZ42793.1"/>
    <property type="molecule type" value="Genomic_DNA"/>
</dbReference>
<sequence length="69" mass="8327">METITITIPKKMLSSRYGTRRLVLVEPKELTQEARRHWEMEDAKEASRLARREWKQGKTRQIKDLKELM</sequence>
<dbReference type="Proteomes" id="UP000177480">
    <property type="component" value="Unassembled WGS sequence"/>
</dbReference>
<dbReference type="AlphaFoldDB" id="A0A1G2FXJ9"/>
<comment type="caution">
    <text evidence="1">The sequence shown here is derived from an EMBL/GenBank/DDBJ whole genome shotgun (WGS) entry which is preliminary data.</text>
</comment>
<evidence type="ECO:0000313" key="2">
    <source>
        <dbReference type="Proteomes" id="UP000177480"/>
    </source>
</evidence>
<gene>
    <name evidence="1" type="ORF">A2719_02140</name>
</gene>
<dbReference type="STRING" id="1802114.A2719_02140"/>
<accession>A0A1G2FXJ9</accession>
<name>A0A1G2FXJ9_9BACT</name>